<evidence type="ECO:0000313" key="3">
    <source>
        <dbReference type="EMBL" id="MBC5656389.1"/>
    </source>
</evidence>
<feature type="compositionally biased region" description="Acidic residues" evidence="1">
    <location>
        <begin position="74"/>
        <end position="84"/>
    </location>
</feature>
<organism evidence="3 4">
    <name type="scientific">Clostridium segne</name>
    <dbReference type="NCBI Taxonomy" id="2763038"/>
    <lineage>
        <taxon>Bacteria</taxon>
        <taxon>Bacillati</taxon>
        <taxon>Bacillota</taxon>
        <taxon>Clostridia</taxon>
        <taxon>Eubacteriales</taxon>
        <taxon>Clostridiaceae</taxon>
        <taxon>Clostridium</taxon>
    </lineage>
</organism>
<feature type="region of interest" description="Disordered" evidence="1">
    <location>
        <begin position="74"/>
        <end position="158"/>
    </location>
</feature>
<name>A0AAW3X1A5_9CLOT</name>
<dbReference type="InterPro" id="IPR008964">
    <property type="entry name" value="Invasin/intimin_cell_adhesion"/>
</dbReference>
<sequence length="2244" mass="241061">MKKKYKRALAAALAAVMIWNTCDWHPQVLAGSSVQYIEEVKELSDEILHQEVPYGTKYKDLELPDKLKVRVLEEEAPDEEDSAEDKDGAEKIATPSELQSGDGEVETEKRSQTLSSSETDGTVRKASPSEADVIEKSEIGEDDTEQKASPSDADGTKTDKNWKEIKVRWVLDETFSEKDTYDGKTPGIYVFDAELKSSRYELDTGFLPSIEVTVLPEEKGPAIIGFLELDEVIAVQKLPLGAKESDIVLPDTLEVELEEADETLAEDSQNVHLVEAVDKGTEKDTEAETAVWQISGITWKLDEEQSDLPEFHGGISEKDYFEEFDENGEPVETSTKTWAGYEEANQDYNGCAYVYTPVLPEEYSLGEEAELPEICVLVGEMQLMTLAGGEYDLNNEPLRINSANQNAFNGITITGRYCPTTRLDNPQDIKGGIIIDNVTVDLTIKNVMIQSDGARGWNLAGIYLKGNAQLNLTLEGTNTLVGLDEGAGIEVGKGATLVITENSTGSLKAVGGAYGAAGIGGKGTASDEGADNNCRTGTIIIKGGTIEAEGGAYWVSYSRDYHGGAGIGTGRYGIGGTIKILGGTITAKGGRQTGAGIGGGMGGSVDTIVIGGRKDEAPNIAVSFYKNEKSEYLGAAIGSGWNGVTDLKLSCGDIQILSGSVKVTGGNIGYGELWPLDGNGMEGGSITISEEVQLELPVESKIEPRGECAYGKKTFQITAYDNQLSNGTYQADIFLYRENDTEKANPVYQTKAEMTVSGFRGTIPEITRWMGYYGNMQMVVALEPSDGGTGKTMKGTAALKKGKDETISVTLGKAAYQKAMDLTIHDGRLKNDKNYTLTARIGEEASEGSAAPDVVTYLSQKASGYQIKTDKVSWYTPLFGEVPVSVQVQEEGGEEGENTNSFTVTGSLSMKPEDETNLSLTIGEPLYPVRFHFYSSKVQEAENVSLTAGRLAGAASETPVELKQEEGQFAFDGKLTIDAEAGNHAYALAYLPAGNYRFLINTGIRELGSSGGRFTLDNKTVKAEDAGTDIIVLNDAEALEGELDLSLGDISFYVDNGQLAISYSKKVADSDQVVSEKLIDQSYAKCYRITSSGNNVKNYHLSVDTPASKELKLVFNNLTITPAEAIAPIQINGESQVTAYLEGENKISINKSATSSSKLTVSPAGISVAKDAKLTIDSEPEQQGSIEVLNNTNASRTGAAIGGNVEQDAGIIHIKGGNVIAKMMNYNSRGAAIGASEGKSVIEIRISGGVVTAKGSWGAGIGTGGANGKERTGKIVIEGGTVNASSSNGAGIGSGIGYARSKPAMAITADIEIHGGMITAYSEQGACIGSGNDSSSKVLIDGGTICLDIKESWERSIAHIGMGKNDNTQAPTDVKIKGGTICLIRANGYIPRPIIYGWEKTADGKWQQNKPKDGNGNPVYYTTADLTGIYENNTLVEKAGIEGSSYVFKDVRTDSNGKIYMYLPVSEAVKASFGGVEFTGTVNADTTENVLERELTSVDYGKEVLKNNLQSAVEFAQSENASSWTEIPVNGAASLTEILDNQPEGKKEISLYVRKKADTSGAATEIKIPARPPKPAQITDVTKGSYSIKVNGQFDSSYEYGIAESESGEPEWWTTKTFTSPKPANTYYVTLRVKATDSSFASKPADRLEVTTPDALLIDGPAGAVSFEAKGTYGQTLAQIQVRLAEKFKVVNYGRTEVSGNWHFIERQGGMSASSIYPEVKGSTAYQVEFIPDKASEGQYGEPLTQSVTPEISPKELKAVLKTPIVKNYDGSTGIALEATVEIEIPGQSTGHSYNIRDLKGSFADANAGTDKTVTVDSSEAKVETGESAVNLQNYRIIYPAQTGTIRPIQGSVSIDQKAWIGEKTYGDDSFPLTGVKIVGDGVLNYTSSDEKVLTVDAQGQVTIKGTGSAKVSITMAGGTNYLGTSTPAEGTITIEKGTPTLTLTAVNRTTGVQLLEGILGTEKEDFDIIARVQGVYQDKLQGYVHFYDNENPDADIVSVEEDGTAVLKWTKPGESFVGTHTIKAEFDFGEFDTWESRYNTPAPASLTFEISKAAPPAEDKPEDSDKPDNSDKPDQSGSQSSSSGRDKSSGSGATRQDPVRGRTNSITGILTGTANSTANDGKSHWMQDEHGWWLRFADSSYPKAEKRGTNGIAYAWEQVNGNWWAFDESGYIKTGWMRDEDYGGWFYLDPEHGMQTGWVLIDGKWHYFHPTSDERKGILYVGRLTPDGYYVDENGVWDGKDRQ</sequence>
<evidence type="ECO:0000256" key="1">
    <source>
        <dbReference type="SAM" id="MobiDB-lite"/>
    </source>
</evidence>
<dbReference type="EMBL" id="JACOOW010000006">
    <property type="protein sequence ID" value="MBC5656389.1"/>
    <property type="molecule type" value="Genomic_DNA"/>
</dbReference>
<dbReference type="InterPro" id="IPR041248">
    <property type="entry name" value="YDG"/>
</dbReference>
<feature type="region of interest" description="Disordered" evidence="1">
    <location>
        <begin position="2055"/>
        <end position="2124"/>
    </location>
</feature>
<comment type="caution">
    <text evidence="3">The sequence shown here is derived from an EMBL/GenBank/DDBJ whole genome shotgun (WGS) entry which is preliminary data.</text>
</comment>
<dbReference type="Proteomes" id="UP000653904">
    <property type="component" value="Unassembled WGS sequence"/>
</dbReference>
<dbReference type="SUPFAM" id="SSF69360">
    <property type="entry name" value="Cell wall binding repeat"/>
    <property type="match status" value="1"/>
</dbReference>
<dbReference type="Gene3D" id="2.60.40.1080">
    <property type="match status" value="1"/>
</dbReference>
<gene>
    <name evidence="3" type="ORF">H8S19_04790</name>
</gene>
<feature type="compositionally biased region" description="Polar residues" evidence="1">
    <location>
        <begin position="2103"/>
        <end position="2121"/>
    </location>
</feature>
<dbReference type="Gene3D" id="2.10.270.10">
    <property type="entry name" value="Cholin Binding"/>
    <property type="match status" value="1"/>
</dbReference>
<proteinExistence type="predicted"/>
<reference evidence="3 4" key="1">
    <citation type="submission" date="2020-08" db="EMBL/GenBank/DDBJ databases">
        <title>Genome public.</title>
        <authorList>
            <person name="Liu C."/>
            <person name="Sun Q."/>
        </authorList>
    </citation>
    <scope>NUCLEOTIDE SEQUENCE [LARGE SCALE GENOMIC DNA]</scope>
    <source>
        <strain evidence="3 4">BX14</strain>
    </source>
</reference>
<dbReference type="SUPFAM" id="SSF49373">
    <property type="entry name" value="Invasin/intimin cell-adhesion fragments"/>
    <property type="match status" value="1"/>
</dbReference>
<evidence type="ECO:0000259" key="2">
    <source>
        <dbReference type="Pfam" id="PF18657"/>
    </source>
</evidence>
<dbReference type="RefSeq" id="WP_186854840.1">
    <property type="nucleotide sequence ID" value="NZ_JACOOW010000006.1"/>
</dbReference>
<accession>A0AAW3X1A5</accession>
<feature type="compositionally biased region" description="Basic and acidic residues" evidence="1">
    <location>
        <begin position="2058"/>
        <end position="2075"/>
    </location>
</feature>
<protein>
    <recommendedName>
        <fullName evidence="2">YDG domain-containing protein</fullName>
    </recommendedName>
</protein>
<keyword evidence="4" id="KW-1185">Reference proteome</keyword>
<feature type="domain" description="YDG" evidence="2">
    <location>
        <begin position="1754"/>
        <end position="1837"/>
    </location>
</feature>
<evidence type="ECO:0000313" key="4">
    <source>
        <dbReference type="Proteomes" id="UP000653904"/>
    </source>
</evidence>
<dbReference type="Pfam" id="PF18657">
    <property type="entry name" value="YDG"/>
    <property type="match status" value="1"/>
</dbReference>